<dbReference type="GO" id="GO:0005783">
    <property type="term" value="C:endoplasmic reticulum"/>
    <property type="evidence" value="ECO:0007669"/>
    <property type="project" value="TreeGrafter"/>
</dbReference>
<keyword evidence="1" id="KW-0812">Transmembrane</keyword>
<evidence type="ECO:0000313" key="3">
    <source>
        <dbReference type="Proteomes" id="UP000059188"/>
    </source>
</evidence>
<gene>
    <name evidence="2" type="ORF">RSOLAG1IB_03440</name>
</gene>
<feature type="transmembrane region" description="Helical" evidence="1">
    <location>
        <begin position="124"/>
        <end position="142"/>
    </location>
</feature>
<reference evidence="2 3" key="1">
    <citation type="submission" date="2014-11" db="EMBL/GenBank/DDBJ databases">
        <authorList>
            <person name="Wibberg Daniel"/>
        </authorList>
    </citation>
    <scope>NUCLEOTIDE SEQUENCE [LARGE SCALE GENOMIC DNA]</scope>
    <source>
        <strain evidence="2">Rhizoctonia solani AG1-IB 7/3/14</strain>
    </source>
</reference>
<dbReference type="AlphaFoldDB" id="A0A0B7FTJ2"/>
<dbReference type="EMBL" id="LN679103">
    <property type="protein sequence ID" value="CEL59507.1"/>
    <property type="molecule type" value="Genomic_DNA"/>
</dbReference>
<dbReference type="PANTHER" id="PTHR28026">
    <property type="entry name" value="DUF962 DOMAIN PROTEIN (AFU_ORTHOLOGUE AFUA_8G05310)"/>
    <property type="match status" value="1"/>
</dbReference>
<dbReference type="InterPro" id="IPR009305">
    <property type="entry name" value="Mpo1-like"/>
</dbReference>
<name>A0A0B7FTJ2_THACB</name>
<keyword evidence="1" id="KW-1133">Transmembrane helix</keyword>
<dbReference type="Pfam" id="PF06127">
    <property type="entry name" value="Mpo1-like"/>
    <property type="match status" value="1"/>
</dbReference>
<organism evidence="2 3">
    <name type="scientific">Thanatephorus cucumeris (strain AG1-IB / isolate 7/3/14)</name>
    <name type="common">Lettuce bottom rot fungus</name>
    <name type="synonym">Rhizoctonia solani</name>
    <dbReference type="NCBI Taxonomy" id="1108050"/>
    <lineage>
        <taxon>Eukaryota</taxon>
        <taxon>Fungi</taxon>
        <taxon>Dikarya</taxon>
        <taxon>Basidiomycota</taxon>
        <taxon>Agaricomycotina</taxon>
        <taxon>Agaricomycetes</taxon>
        <taxon>Cantharellales</taxon>
        <taxon>Ceratobasidiaceae</taxon>
        <taxon>Rhizoctonia</taxon>
        <taxon>Rhizoctonia solani AG-1</taxon>
    </lineage>
</organism>
<dbReference type="OrthoDB" id="2124888at2759"/>
<evidence type="ECO:0000256" key="1">
    <source>
        <dbReference type="SAM" id="Phobius"/>
    </source>
</evidence>
<keyword evidence="1" id="KW-0472">Membrane</keyword>
<feature type="transmembrane region" description="Helical" evidence="1">
    <location>
        <begin position="204"/>
        <end position="225"/>
    </location>
</feature>
<keyword evidence="3" id="KW-1185">Reference proteome</keyword>
<dbReference type="GO" id="GO:0046521">
    <property type="term" value="P:sphingoid catabolic process"/>
    <property type="evidence" value="ECO:0007669"/>
    <property type="project" value="TreeGrafter"/>
</dbReference>
<proteinExistence type="predicted"/>
<evidence type="ECO:0000313" key="2">
    <source>
        <dbReference type="EMBL" id="CEL59507.1"/>
    </source>
</evidence>
<sequence length="260" mass="28834">MREHSSWWRGTSRGLFGLGLTEPRISRSSSRFPPQDITTPASQTATCIRIPPASTPIAIMPSKIFDVDHQLAFYGAYHSNKINIAIHIVCVPIIMWTFQVFLAQQSLPSFIPAFSYQINDYLSLESNWTVPLTVVYLAYYYALEPFGALLYTPQFVLSCLSATAYSHRADALKVAGSLHAFSWIMQFIGHGAAEGRAPALLDNLLGAVVLAPFFVHLEMLFAIGYNPGLHKRVQNGAGKAIAQFRRDEAEKKRAAGKKDL</sequence>
<dbReference type="GO" id="GO:0016020">
    <property type="term" value="C:membrane"/>
    <property type="evidence" value="ECO:0007669"/>
    <property type="project" value="GOC"/>
</dbReference>
<protein>
    <submittedName>
        <fullName evidence="2">Putative endoplasmic reticulum membrane protein C16E8,02</fullName>
    </submittedName>
</protein>
<dbReference type="PANTHER" id="PTHR28026:SF9">
    <property type="entry name" value="2-HYDROXY-PALMITIC ACID DIOXYGENASE MPO1"/>
    <property type="match status" value="1"/>
</dbReference>
<accession>A0A0B7FTJ2</accession>
<feature type="transmembrane region" description="Helical" evidence="1">
    <location>
        <begin position="84"/>
        <end position="103"/>
    </location>
</feature>
<dbReference type="Proteomes" id="UP000059188">
    <property type="component" value="Unassembled WGS sequence"/>
</dbReference>
<feature type="transmembrane region" description="Helical" evidence="1">
    <location>
        <begin position="172"/>
        <end position="192"/>
    </location>
</feature>